<reference evidence="4" key="1">
    <citation type="submission" date="2022-08" db="EMBL/GenBank/DDBJ databases">
        <title>Draft genome sequencing of Roseisolibacter agri AW1220.</title>
        <authorList>
            <person name="Tobiishi Y."/>
            <person name="Tonouchi A."/>
        </authorList>
    </citation>
    <scope>NUCLEOTIDE SEQUENCE</scope>
    <source>
        <strain evidence="4">AW1220</strain>
    </source>
</reference>
<proteinExistence type="predicted"/>
<gene>
    <name evidence="4" type="ORF">rosag_02510</name>
</gene>
<dbReference type="RefSeq" id="WP_284348184.1">
    <property type="nucleotide sequence ID" value="NZ_BRXS01000001.1"/>
</dbReference>
<dbReference type="InterPro" id="IPR010905">
    <property type="entry name" value="Glyco_hydro_88"/>
</dbReference>
<dbReference type="InterPro" id="IPR008928">
    <property type="entry name" value="6-hairpin_glycosidase_sf"/>
</dbReference>
<dbReference type="Proteomes" id="UP001161325">
    <property type="component" value="Unassembled WGS sequence"/>
</dbReference>
<evidence type="ECO:0000313" key="4">
    <source>
        <dbReference type="EMBL" id="GLC23738.1"/>
    </source>
</evidence>
<keyword evidence="1 4" id="KW-0378">Hydrolase</keyword>
<keyword evidence="3" id="KW-0732">Signal</keyword>
<dbReference type="EMBL" id="BRXS01000001">
    <property type="protein sequence ID" value="GLC23738.1"/>
    <property type="molecule type" value="Genomic_DNA"/>
</dbReference>
<name>A0AA37QDG9_9BACT</name>
<dbReference type="PANTHER" id="PTHR33886">
    <property type="entry name" value="UNSATURATED RHAMNOGALACTURONAN HYDROLASE (EUROFUNG)"/>
    <property type="match status" value="1"/>
</dbReference>
<organism evidence="4 5">
    <name type="scientific">Roseisolibacter agri</name>
    <dbReference type="NCBI Taxonomy" id="2014610"/>
    <lineage>
        <taxon>Bacteria</taxon>
        <taxon>Pseudomonadati</taxon>
        <taxon>Gemmatimonadota</taxon>
        <taxon>Gemmatimonadia</taxon>
        <taxon>Gemmatimonadales</taxon>
        <taxon>Gemmatimonadaceae</taxon>
        <taxon>Roseisolibacter</taxon>
    </lineage>
</organism>
<feature type="chain" id="PRO_5041392136" evidence="3">
    <location>
        <begin position="26"/>
        <end position="434"/>
    </location>
</feature>
<feature type="signal peptide" evidence="3">
    <location>
        <begin position="1"/>
        <end position="25"/>
    </location>
</feature>
<dbReference type="InterPro" id="IPR012341">
    <property type="entry name" value="6hp_glycosidase-like_sf"/>
</dbReference>
<dbReference type="PANTHER" id="PTHR33886:SF8">
    <property type="entry name" value="UNSATURATED RHAMNOGALACTURONAN HYDROLASE (EUROFUNG)"/>
    <property type="match status" value="1"/>
</dbReference>
<dbReference type="AlphaFoldDB" id="A0AA37QDG9"/>
<dbReference type="Pfam" id="PF07470">
    <property type="entry name" value="Glyco_hydro_88"/>
    <property type="match status" value="1"/>
</dbReference>
<dbReference type="InterPro" id="IPR052043">
    <property type="entry name" value="PolySaccharide_Degr_Enz"/>
</dbReference>
<keyword evidence="5" id="KW-1185">Reference proteome</keyword>
<evidence type="ECO:0000256" key="3">
    <source>
        <dbReference type="SAM" id="SignalP"/>
    </source>
</evidence>
<evidence type="ECO:0000313" key="5">
    <source>
        <dbReference type="Proteomes" id="UP001161325"/>
    </source>
</evidence>
<evidence type="ECO:0000256" key="2">
    <source>
        <dbReference type="SAM" id="MobiDB-lite"/>
    </source>
</evidence>
<sequence length="434" mass="47952">MTRLHTSSVLAVTMALCALAPTARAQTAPDVKHLPASIQLGEGSAQPNDAPLAIPHAPPRPRPSGGRPWSARVAESVMRRNPQVHRRWDYTAGVVLGAIEKVGQARRDTAMLAYVQRNMDRFVKADGSIDGYEPEEYNLDHVAPGRVLLSLHERTKDARYRQAADRLRAQLRTHPRTSEGGFWHKQVYPQQMWLDGLFMAQPFAAQYARSLATPAARDSAFDDVARQFLLVARHTRDPRTNLMYHGWDAARAQKWADSATGLSPNVWGRAMGWYVVAVVETLDHLPSSHPDRAAIVQTLRDAADGIARVQDPVTGLWWDVMDQPNRAGNYLEASASSMFAYALAKGARLGYLDARYRRVAERGFDGLLSNLVRENPDGTVSLINVVQVSGLGGSLRRDGSYRDGSFAYYVSEPVVTDDYKGVGPFILAALELGR</sequence>
<accession>A0AA37QDG9</accession>
<protein>
    <submittedName>
        <fullName evidence="4">Glycoside hydrolase 105 family protein</fullName>
    </submittedName>
</protein>
<evidence type="ECO:0000256" key="1">
    <source>
        <dbReference type="ARBA" id="ARBA00022801"/>
    </source>
</evidence>
<dbReference type="GO" id="GO:0005975">
    <property type="term" value="P:carbohydrate metabolic process"/>
    <property type="evidence" value="ECO:0007669"/>
    <property type="project" value="InterPro"/>
</dbReference>
<comment type="caution">
    <text evidence="4">The sequence shown here is derived from an EMBL/GenBank/DDBJ whole genome shotgun (WGS) entry which is preliminary data.</text>
</comment>
<feature type="region of interest" description="Disordered" evidence="2">
    <location>
        <begin position="41"/>
        <end position="69"/>
    </location>
</feature>
<dbReference type="Gene3D" id="1.50.10.10">
    <property type="match status" value="1"/>
</dbReference>
<dbReference type="GO" id="GO:0016787">
    <property type="term" value="F:hydrolase activity"/>
    <property type="evidence" value="ECO:0007669"/>
    <property type="project" value="UniProtKB-KW"/>
</dbReference>
<dbReference type="SUPFAM" id="SSF48208">
    <property type="entry name" value="Six-hairpin glycosidases"/>
    <property type="match status" value="1"/>
</dbReference>